<dbReference type="EMBL" id="CP051205">
    <property type="protein sequence ID" value="QJB30795.1"/>
    <property type="molecule type" value="Genomic_DNA"/>
</dbReference>
<evidence type="ECO:0000259" key="2">
    <source>
        <dbReference type="Pfam" id="PF16871"/>
    </source>
</evidence>
<dbReference type="InterPro" id="IPR021862">
    <property type="entry name" value="DUF3472"/>
</dbReference>
<dbReference type="RefSeq" id="WP_168803073.1">
    <property type="nucleotide sequence ID" value="NZ_CP051205.1"/>
</dbReference>
<dbReference type="InterPro" id="IPR031712">
    <property type="entry name" value="DUF5077"/>
</dbReference>
<feature type="chain" id="PRO_5042168520" evidence="1">
    <location>
        <begin position="21"/>
        <end position="441"/>
    </location>
</feature>
<evidence type="ECO:0000256" key="1">
    <source>
        <dbReference type="SAM" id="SignalP"/>
    </source>
</evidence>
<feature type="domain" description="DUF5077" evidence="2">
    <location>
        <begin position="50"/>
        <end position="172"/>
    </location>
</feature>
<proteinExistence type="predicted"/>
<evidence type="ECO:0000313" key="4">
    <source>
        <dbReference type="Proteomes" id="UP000502421"/>
    </source>
</evidence>
<dbReference type="Proteomes" id="UP000502421">
    <property type="component" value="Chromosome"/>
</dbReference>
<reference evidence="4" key="1">
    <citation type="submission" date="2020-04" db="EMBL/GenBank/DDBJ databases">
        <authorList>
            <person name="Kittiwongwattana C."/>
        </authorList>
    </citation>
    <scope>NUCLEOTIDE SEQUENCE [LARGE SCALE GENOMIC DNA]</scope>
    <source>
        <strain evidence="4">1310</strain>
    </source>
</reference>
<dbReference type="Pfam" id="PF16871">
    <property type="entry name" value="DUF5077"/>
    <property type="match status" value="1"/>
</dbReference>
<gene>
    <name evidence="3" type="ORF">HF329_05570</name>
</gene>
<evidence type="ECO:0000313" key="3">
    <source>
        <dbReference type="EMBL" id="QJB30795.1"/>
    </source>
</evidence>
<accession>A0AAE7D615</accession>
<dbReference type="KEGG" id="coy:HF329_05570"/>
<dbReference type="Pfam" id="PF11958">
    <property type="entry name" value="DUF3472"/>
    <property type="match status" value="1"/>
</dbReference>
<protein>
    <submittedName>
        <fullName evidence="3">DUF5077 domain-containing protein</fullName>
    </submittedName>
</protein>
<dbReference type="PROSITE" id="PS51257">
    <property type="entry name" value="PROKAR_LIPOPROTEIN"/>
    <property type="match status" value="1"/>
</dbReference>
<feature type="signal peptide" evidence="1">
    <location>
        <begin position="1"/>
        <end position="20"/>
    </location>
</feature>
<organism evidence="3 4">
    <name type="scientific">Chitinophaga oryzae</name>
    <dbReference type="NCBI Taxonomy" id="2725414"/>
    <lineage>
        <taxon>Bacteria</taxon>
        <taxon>Pseudomonadati</taxon>
        <taxon>Bacteroidota</taxon>
        <taxon>Chitinophagia</taxon>
        <taxon>Chitinophagales</taxon>
        <taxon>Chitinophagaceae</taxon>
        <taxon>Chitinophaga</taxon>
    </lineage>
</organism>
<dbReference type="AlphaFoldDB" id="A0AAE7D615"/>
<sequence>MKKAHLIFMLMAAMAISSCAKNMQDALPADAASGNDKKASLVPPASSYAVALAGNGFVTTLPAGGAEVITDNGLGNWTNANSVTSAYFRLGQTGQLNVAVRMKVPSGTSTIKVTINGTAFNKTVTGTAYTDFTIGTVNVTGVGYVKVDLQGVNKTGSYFGDVSHIIISGSATTNNVVYANDAANYYWSRRGPSVHLNYPIPAGVDAEWFYNEVTVPAGEDKIGSYFMSNGFNGGYFGIQVNSATERRVLFSIWDPATGKTTLVRKGPGVVDNAFGGEGTGGQSYLVFNWSVGTTYKFLTRILPDGAGATNFSAWVFTPETGTWRFIATWKRPNTTTYHAGLYSFLENFSDKNGYLGRSGQYNNQWVRSTAGVWTEITSAKFTADATATSDQRRDYAGGVDNATGRFFLKNGGFFANYVNYNTTFTRTATGVAPTVNLNTLP</sequence>
<name>A0AAE7D615_9BACT</name>
<keyword evidence="1" id="KW-0732">Signal</keyword>